<protein>
    <recommendedName>
        <fullName evidence="4">Early meiotic induction protein 1</fullName>
    </recommendedName>
</protein>
<proteinExistence type="predicted"/>
<dbReference type="EMBL" id="NLAX01001033">
    <property type="protein sequence ID" value="PKS06782.1"/>
    <property type="molecule type" value="Genomic_DNA"/>
</dbReference>
<dbReference type="Pfam" id="PF11326">
    <property type="entry name" value="PANTS-like"/>
    <property type="match status" value="1"/>
</dbReference>
<dbReference type="STRING" id="41688.A0A2N3N2Z3"/>
<dbReference type="OrthoDB" id="2017405at2759"/>
<feature type="compositionally biased region" description="Pro residues" evidence="1">
    <location>
        <begin position="103"/>
        <end position="115"/>
    </location>
</feature>
<evidence type="ECO:0000256" key="1">
    <source>
        <dbReference type="SAM" id="MobiDB-lite"/>
    </source>
</evidence>
<evidence type="ECO:0000313" key="2">
    <source>
        <dbReference type="EMBL" id="PKS06782.1"/>
    </source>
</evidence>
<dbReference type="InterPro" id="IPR021475">
    <property type="entry name" value="Pants/Emi1-like"/>
</dbReference>
<dbReference type="Proteomes" id="UP000233524">
    <property type="component" value="Unassembled WGS sequence"/>
</dbReference>
<gene>
    <name evidence="2" type="ORF">jhhlp_006856</name>
</gene>
<accession>A0A2N3N2Z3</accession>
<dbReference type="AlphaFoldDB" id="A0A2N3N2Z3"/>
<keyword evidence="3" id="KW-1185">Reference proteome</keyword>
<dbReference type="PANTHER" id="PTHR28052:SF1">
    <property type="entry name" value="UPF0545 PROTEIN C22ORF39"/>
    <property type="match status" value="1"/>
</dbReference>
<dbReference type="PANTHER" id="PTHR28052">
    <property type="entry name" value="UPF0545 PROTEIN C22ORF39"/>
    <property type="match status" value="1"/>
</dbReference>
<dbReference type="VEuPathDB" id="FungiDB:jhhlp_006856"/>
<reference evidence="2 3" key="1">
    <citation type="journal article" date="2017" name="G3 (Bethesda)">
        <title>First Draft Genome Sequence of the Pathogenic Fungus Lomentospora prolificans (Formerly Scedosporium prolificans).</title>
        <authorList>
            <person name="Luo R."/>
            <person name="Zimin A."/>
            <person name="Workman R."/>
            <person name="Fan Y."/>
            <person name="Pertea G."/>
            <person name="Grossman N."/>
            <person name="Wear M.P."/>
            <person name="Jia B."/>
            <person name="Miller H."/>
            <person name="Casadevall A."/>
            <person name="Timp W."/>
            <person name="Zhang S.X."/>
            <person name="Salzberg S.L."/>
        </authorList>
    </citation>
    <scope>NUCLEOTIDE SEQUENCE [LARGE SCALE GENOMIC DNA]</scope>
    <source>
        <strain evidence="2 3">JHH-5317</strain>
    </source>
</reference>
<evidence type="ECO:0000313" key="3">
    <source>
        <dbReference type="Proteomes" id="UP000233524"/>
    </source>
</evidence>
<feature type="region of interest" description="Disordered" evidence="1">
    <location>
        <begin position="1"/>
        <end position="57"/>
    </location>
</feature>
<name>A0A2N3N2Z3_9PEZI</name>
<comment type="caution">
    <text evidence="2">The sequence shown here is derived from an EMBL/GenBank/DDBJ whole genome shotgun (WGS) entry which is preliminary data.</text>
</comment>
<feature type="region of interest" description="Disordered" evidence="1">
    <location>
        <begin position="93"/>
        <end position="121"/>
    </location>
</feature>
<feature type="region of interest" description="Disordered" evidence="1">
    <location>
        <begin position="201"/>
        <end position="228"/>
    </location>
</feature>
<dbReference type="InParanoid" id="A0A2N3N2Z3"/>
<evidence type="ECO:0008006" key="4">
    <source>
        <dbReference type="Google" id="ProtNLM"/>
    </source>
</evidence>
<sequence length="254" mass="28438">MGWLWAHRPNLPRPPQTVGPSLLLLPGPRLPPTPTADSPFSPRSERPLQNLPPRPQSSIHLPPWLLSSSSTSACAPFSLLDLSSHLLPPYPPISPVTSRSAPKPAPLTQPPPPAATPGSEALAHSLRPTDMSCRQAFDQAYACQGIGGQWNAIYRDGSVRSCSHLWDDFWFCMRAKGYTGDMKAEMVKEHYKRKELEKYGGKPNSEDVWVSRDEKVPPGTAFKEPFVPDDMSDEEWQLMEIQRRKQIRRELGIE</sequence>
<organism evidence="2 3">
    <name type="scientific">Lomentospora prolificans</name>
    <dbReference type="NCBI Taxonomy" id="41688"/>
    <lineage>
        <taxon>Eukaryota</taxon>
        <taxon>Fungi</taxon>
        <taxon>Dikarya</taxon>
        <taxon>Ascomycota</taxon>
        <taxon>Pezizomycotina</taxon>
        <taxon>Sordariomycetes</taxon>
        <taxon>Hypocreomycetidae</taxon>
        <taxon>Microascales</taxon>
        <taxon>Microascaceae</taxon>
        <taxon>Lomentospora</taxon>
    </lineage>
</organism>